<proteinExistence type="predicted"/>
<dbReference type="PANTHER" id="PTHR23199">
    <property type="entry name" value="NEUROTROPHIN 1-RELATED"/>
    <property type="match status" value="1"/>
</dbReference>
<dbReference type="EMBL" id="GGMR01012598">
    <property type="protein sequence ID" value="MBY25217.1"/>
    <property type="molecule type" value="Transcribed_RNA"/>
</dbReference>
<dbReference type="InterPro" id="IPR029034">
    <property type="entry name" value="Cystine-knot_cytokine"/>
</dbReference>
<feature type="compositionally biased region" description="Polar residues" evidence="1">
    <location>
        <begin position="344"/>
        <end position="354"/>
    </location>
</feature>
<keyword evidence="2" id="KW-0732">Signal</keyword>
<feature type="chain" id="PRO_5015620766" description="Spaetzle domain-containing protein" evidence="2">
    <location>
        <begin position="24"/>
        <end position="443"/>
    </location>
</feature>
<dbReference type="GO" id="GO:0021556">
    <property type="term" value="P:central nervous system formation"/>
    <property type="evidence" value="ECO:0007669"/>
    <property type="project" value="TreeGrafter"/>
</dbReference>
<feature type="region of interest" description="Disordered" evidence="1">
    <location>
        <begin position="375"/>
        <end position="397"/>
    </location>
</feature>
<dbReference type="GO" id="GO:0005121">
    <property type="term" value="F:Toll binding"/>
    <property type="evidence" value="ECO:0007669"/>
    <property type="project" value="TreeGrafter"/>
</dbReference>
<dbReference type="GO" id="GO:0045087">
    <property type="term" value="P:innate immune response"/>
    <property type="evidence" value="ECO:0007669"/>
    <property type="project" value="TreeGrafter"/>
</dbReference>
<dbReference type="PANTHER" id="PTHR23199:SF7">
    <property type="entry name" value="RE45222P"/>
    <property type="match status" value="1"/>
</dbReference>
<dbReference type="AlphaFoldDB" id="A0A2S2P6Y6"/>
<evidence type="ECO:0000256" key="2">
    <source>
        <dbReference type="SAM" id="SignalP"/>
    </source>
</evidence>
<accession>A0A2S2P6Y6</accession>
<feature type="region of interest" description="Disordered" evidence="1">
    <location>
        <begin position="335"/>
        <end position="358"/>
    </location>
</feature>
<name>A0A2S2P6Y6_SCHGA</name>
<reference evidence="3" key="1">
    <citation type="submission" date="2018-04" db="EMBL/GenBank/DDBJ databases">
        <title>Transcriptome of Schizaphis graminum biotype I.</title>
        <authorList>
            <person name="Scully E.D."/>
            <person name="Geib S.M."/>
            <person name="Palmer N.A."/>
            <person name="Koch K."/>
            <person name="Bradshaw J."/>
            <person name="Heng-Moss T."/>
            <person name="Sarath G."/>
        </authorList>
    </citation>
    <scope>NUCLEOTIDE SEQUENCE</scope>
</reference>
<gene>
    <name evidence="3" type="ORF">g.122088</name>
</gene>
<sequence length="443" mass="50362">MISKLSRISFIFIATFLISRIIAVVHQPQTFSSTDSSTVDSEQEPPEGYYAFIEAPRMEPPQVRSPPYFKSNKLCPGVNKNPSAKTLNNLCGDLNKAFLPVNPMKQNVLGTPYPFELMKNKTLEFFSRTLPILKADETIPKVAKYVPPDSYYHSSTTQKYLQGKPFRRRAKYTNSDSLDDVNMDDDENISINSQNGTRHSRKFCDTSGGVFCMLYKAIQGQALSGLMAQRRTEQLEYRTRDPAHAAGSVMDGPPTPCPAKVEYATPVFARNYQGMWRYVVQIPYEGYFTQTVEVTKCTQTKCHYIEGGCLSSPRWVSLLVAEVYYPDTYLPSVSNNRRLPVPPQQQGMYKTQAQGDDPPSVQDFQNYQQYLHKRATQGPADPLPSQSSTSTSKKKHHCDGVDELGCFQVRLYYDWFLIPGSCKCWRPDYFSRYVKRKSTSPEL</sequence>
<dbReference type="Gene3D" id="2.10.90.10">
    <property type="entry name" value="Cystine-knot cytokines"/>
    <property type="match status" value="1"/>
</dbReference>
<dbReference type="GO" id="GO:0008083">
    <property type="term" value="F:growth factor activity"/>
    <property type="evidence" value="ECO:0007669"/>
    <property type="project" value="TreeGrafter"/>
</dbReference>
<dbReference type="GO" id="GO:0005576">
    <property type="term" value="C:extracellular region"/>
    <property type="evidence" value="ECO:0007669"/>
    <property type="project" value="TreeGrafter"/>
</dbReference>
<organism evidence="3">
    <name type="scientific">Schizaphis graminum</name>
    <name type="common">Green bug aphid</name>
    <dbReference type="NCBI Taxonomy" id="13262"/>
    <lineage>
        <taxon>Eukaryota</taxon>
        <taxon>Metazoa</taxon>
        <taxon>Ecdysozoa</taxon>
        <taxon>Arthropoda</taxon>
        <taxon>Hexapoda</taxon>
        <taxon>Insecta</taxon>
        <taxon>Pterygota</taxon>
        <taxon>Neoptera</taxon>
        <taxon>Paraneoptera</taxon>
        <taxon>Hemiptera</taxon>
        <taxon>Sternorrhyncha</taxon>
        <taxon>Aphidomorpha</taxon>
        <taxon>Aphidoidea</taxon>
        <taxon>Aphididae</taxon>
        <taxon>Aphidini</taxon>
        <taxon>Schizaphis</taxon>
    </lineage>
</organism>
<protein>
    <recommendedName>
        <fullName evidence="4">Spaetzle domain-containing protein</fullName>
    </recommendedName>
</protein>
<evidence type="ECO:0008006" key="4">
    <source>
        <dbReference type="Google" id="ProtNLM"/>
    </source>
</evidence>
<dbReference type="InterPro" id="IPR052444">
    <property type="entry name" value="Spz/Toll_ligand-like"/>
</dbReference>
<feature type="signal peptide" evidence="2">
    <location>
        <begin position="1"/>
        <end position="23"/>
    </location>
</feature>
<dbReference type="SUPFAM" id="SSF57501">
    <property type="entry name" value="Cystine-knot cytokines"/>
    <property type="match status" value="1"/>
</dbReference>
<evidence type="ECO:0000313" key="3">
    <source>
        <dbReference type="EMBL" id="MBY25217.1"/>
    </source>
</evidence>
<evidence type="ECO:0000256" key="1">
    <source>
        <dbReference type="SAM" id="MobiDB-lite"/>
    </source>
</evidence>